<keyword evidence="3" id="KW-1185">Reference proteome</keyword>
<dbReference type="Proteomes" id="UP001054945">
    <property type="component" value="Unassembled WGS sequence"/>
</dbReference>
<evidence type="ECO:0000313" key="2">
    <source>
        <dbReference type="EMBL" id="GIZ00817.1"/>
    </source>
</evidence>
<evidence type="ECO:0000313" key="3">
    <source>
        <dbReference type="Proteomes" id="UP001054945"/>
    </source>
</evidence>
<feature type="signal peptide" evidence="1">
    <location>
        <begin position="1"/>
        <end position="18"/>
    </location>
</feature>
<gene>
    <name evidence="2" type="ORF">CEXT_804061</name>
</gene>
<dbReference type="EMBL" id="BPLR01018587">
    <property type="protein sequence ID" value="GIZ00817.1"/>
    <property type="molecule type" value="Genomic_DNA"/>
</dbReference>
<proteinExistence type="predicted"/>
<evidence type="ECO:0000256" key="1">
    <source>
        <dbReference type="SAM" id="SignalP"/>
    </source>
</evidence>
<name>A0AAV4Y3V3_CAEEX</name>
<comment type="caution">
    <text evidence="2">The sequence shown here is derived from an EMBL/GenBank/DDBJ whole genome shotgun (WGS) entry which is preliminary data.</text>
</comment>
<accession>A0AAV4Y3V3</accession>
<protein>
    <recommendedName>
        <fullName evidence="4">Secreted protein</fullName>
    </recommendedName>
</protein>
<feature type="chain" id="PRO_5044011290" description="Secreted protein" evidence="1">
    <location>
        <begin position="19"/>
        <end position="91"/>
    </location>
</feature>
<evidence type="ECO:0008006" key="4">
    <source>
        <dbReference type="Google" id="ProtNLM"/>
    </source>
</evidence>
<sequence length="91" mass="10856">MRLFLLLRLLSLTTWLETGLFGWRLGMIALQDIYLDLTSFRRLIMYYAGKTLLWMHRILKNALRCLDIYRVDTGKRCRQEKNIKISGLADF</sequence>
<dbReference type="AlphaFoldDB" id="A0AAV4Y3V3"/>
<organism evidence="2 3">
    <name type="scientific">Caerostris extrusa</name>
    <name type="common">Bark spider</name>
    <name type="synonym">Caerostris bankana</name>
    <dbReference type="NCBI Taxonomy" id="172846"/>
    <lineage>
        <taxon>Eukaryota</taxon>
        <taxon>Metazoa</taxon>
        <taxon>Ecdysozoa</taxon>
        <taxon>Arthropoda</taxon>
        <taxon>Chelicerata</taxon>
        <taxon>Arachnida</taxon>
        <taxon>Araneae</taxon>
        <taxon>Araneomorphae</taxon>
        <taxon>Entelegynae</taxon>
        <taxon>Araneoidea</taxon>
        <taxon>Araneidae</taxon>
        <taxon>Caerostris</taxon>
    </lineage>
</organism>
<reference evidence="2 3" key="1">
    <citation type="submission" date="2021-06" db="EMBL/GenBank/DDBJ databases">
        <title>Caerostris extrusa draft genome.</title>
        <authorList>
            <person name="Kono N."/>
            <person name="Arakawa K."/>
        </authorList>
    </citation>
    <scope>NUCLEOTIDE SEQUENCE [LARGE SCALE GENOMIC DNA]</scope>
</reference>
<keyword evidence="1" id="KW-0732">Signal</keyword>